<proteinExistence type="predicted"/>
<evidence type="ECO:0000313" key="3">
    <source>
        <dbReference type="Proteomes" id="UP000223060"/>
    </source>
</evidence>
<sequence length="256" mass="29361">MKDNIVIKRFDGRDFAQAWKDEMNADVPDVKCLAIYIANKASLETSDIKGEWLPFPTTKESVQRIFERIGLTEQADYICLGITSPVAHLAEKLDAKTHLDILNTIGEGIQLLAKSPRELAIFESCLEVFPVKKEFDILNMIMNTGRFNLVQDDKGMQEMANRYRDDLHLPKKINRIIHVEMPAVANAPRPNTQAYMTRNGFLERLHRSKVYYKTQANIPDAFRVLPTKSIQSALEEKQQAQDKQIKSKSIKKDLER</sequence>
<dbReference type="KEGG" id="lwi:UE46_11295"/>
<keyword evidence="3" id="KW-1185">Reference proteome</keyword>
<reference evidence="3" key="1">
    <citation type="submission" date="2015-03" db="EMBL/GenBank/DDBJ databases">
        <authorList>
            <person name="Ferrari E."/>
            <person name="Walter M.C."/>
            <person name="Huptas C."/>
            <person name="Scherer S."/>
            <person name="Mueller-Herbst S."/>
        </authorList>
    </citation>
    <scope>NUCLEOTIDE SEQUENCE [LARGE SCALE GENOMIC DNA]</scope>
    <source>
        <strain evidence="3">LWP01</strain>
    </source>
</reference>
<name>A0A1S7FVV9_9LIST</name>
<evidence type="ECO:0000313" key="2">
    <source>
        <dbReference type="EMBL" id="AQY51561.1"/>
    </source>
</evidence>
<feature type="region of interest" description="Disordered" evidence="1">
    <location>
        <begin position="235"/>
        <end position="256"/>
    </location>
</feature>
<dbReference type="RefSeq" id="WP_036059526.1">
    <property type="nucleotide sequence ID" value="NZ_CP011102.1"/>
</dbReference>
<dbReference type="Proteomes" id="UP000223060">
    <property type="component" value="Chromosome"/>
</dbReference>
<organism evidence="2 3">
    <name type="scientific">Listeria weihenstephanensis</name>
    <dbReference type="NCBI Taxonomy" id="1006155"/>
    <lineage>
        <taxon>Bacteria</taxon>
        <taxon>Bacillati</taxon>
        <taxon>Bacillota</taxon>
        <taxon>Bacilli</taxon>
        <taxon>Bacillales</taxon>
        <taxon>Listeriaceae</taxon>
        <taxon>Listeria</taxon>
    </lineage>
</organism>
<protein>
    <submittedName>
        <fullName evidence="2">Uncharacterized protein</fullName>
    </submittedName>
</protein>
<evidence type="ECO:0000256" key="1">
    <source>
        <dbReference type="SAM" id="MobiDB-lite"/>
    </source>
</evidence>
<dbReference type="AlphaFoldDB" id="A0A1S7FVV9"/>
<accession>A0A1S7FVV9</accession>
<gene>
    <name evidence="2" type="ORF">UE46_11295</name>
</gene>
<dbReference type="EMBL" id="CP011102">
    <property type="protein sequence ID" value="AQY51561.1"/>
    <property type="molecule type" value="Genomic_DNA"/>
</dbReference>